<proteinExistence type="predicted"/>
<dbReference type="RefSeq" id="WP_268753177.1">
    <property type="nucleotide sequence ID" value="NZ_FRFE01000008.1"/>
</dbReference>
<dbReference type="Proteomes" id="UP000184603">
    <property type="component" value="Unassembled WGS sequence"/>
</dbReference>
<evidence type="ECO:0000313" key="2">
    <source>
        <dbReference type="EMBL" id="SHO47743.1"/>
    </source>
</evidence>
<dbReference type="EMBL" id="FRFE01000008">
    <property type="protein sequence ID" value="SHO47743.1"/>
    <property type="molecule type" value="Genomic_DNA"/>
</dbReference>
<accession>A0A1M7Y5G2</accession>
<evidence type="ECO:0000256" key="1">
    <source>
        <dbReference type="SAM" id="MobiDB-lite"/>
    </source>
</evidence>
<protein>
    <submittedName>
        <fullName evidence="2">Uncharacterized protein</fullName>
    </submittedName>
</protein>
<reference evidence="2 3" key="1">
    <citation type="submission" date="2016-12" db="EMBL/GenBank/DDBJ databases">
        <authorList>
            <person name="Song W.-J."/>
            <person name="Kurnit D.M."/>
        </authorList>
    </citation>
    <scope>NUCLEOTIDE SEQUENCE [LARGE SCALE GENOMIC DNA]</scope>
    <source>
        <strain evidence="2 3">DSM 18488</strain>
    </source>
</reference>
<feature type="region of interest" description="Disordered" evidence="1">
    <location>
        <begin position="1"/>
        <end position="42"/>
    </location>
</feature>
<keyword evidence="3" id="KW-1185">Reference proteome</keyword>
<gene>
    <name evidence="2" type="ORF">SAMN02745220_01948</name>
</gene>
<dbReference type="STRING" id="1121416.SAMN02745220_01948"/>
<sequence>MIIMGCQTAIRLQQPLKKPDSTGNEHMSDKDKGIGSTAAPKG</sequence>
<dbReference type="AlphaFoldDB" id="A0A1M7Y5G2"/>
<organism evidence="2 3">
    <name type="scientific">Desulfopila aestuarii DSM 18488</name>
    <dbReference type="NCBI Taxonomy" id="1121416"/>
    <lineage>
        <taxon>Bacteria</taxon>
        <taxon>Pseudomonadati</taxon>
        <taxon>Thermodesulfobacteriota</taxon>
        <taxon>Desulfobulbia</taxon>
        <taxon>Desulfobulbales</taxon>
        <taxon>Desulfocapsaceae</taxon>
        <taxon>Desulfopila</taxon>
    </lineage>
</organism>
<name>A0A1M7Y5G2_9BACT</name>
<evidence type="ECO:0000313" key="3">
    <source>
        <dbReference type="Proteomes" id="UP000184603"/>
    </source>
</evidence>